<organism evidence="2 3">
    <name type="scientific">Mariniflexile fucanivorans</name>
    <dbReference type="NCBI Taxonomy" id="264023"/>
    <lineage>
        <taxon>Bacteria</taxon>
        <taxon>Pseudomonadati</taxon>
        <taxon>Bacteroidota</taxon>
        <taxon>Flavobacteriia</taxon>
        <taxon>Flavobacteriales</taxon>
        <taxon>Flavobacteriaceae</taxon>
        <taxon>Mariniflexile</taxon>
    </lineage>
</organism>
<evidence type="ECO:0000313" key="3">
    <source>
        <dbReference type="Proteomes" id="UP000295455"/>
    </source>
</evidence>
<dbReference type="OrthoDB" id="1445897at2"/>
<proteinExistence type="predicted"/>
<dbReference type="Proteomes" id="UP000295455">
    <property type="component" value="Unassembled WGS sequence"/>
</dbReference>
<gene>
    <name evidence="2" type="ORF">EV196_101148</name>
</gene>
<evidence type="ECO:0000256" key="1">
    <source>
        <dbReference type="SAM" id="Coils"/>
    </source>
</evidence>
<dbReference type="AlphaFoldDB" id="A0A4R1RR41"/>
<evidence type="ECO:0000313" key="2">
    <source>
        <dbReference type="EMBL" id="TCL68729.1"/>
    </source>
</evidence>
<keyword evidence="1" id="KW-0175">Coiled coil</keyword>
<keyword evidence="3" id="KW-1185">Reference proteome</keyword>
<comment type="caution">
    <text evidence="2">The sequence shown here is derived from an EMBL/GenBank/DDBJ whole genome shotgun (WGS) entry which is preliminary data.</text>
</comment>
<name>A0A4R1RR41_9FLAO</name>
<reference evidence="2 3" key="1">
    <citation type="submission" date="2019-03" db="EMBL/GenBank/DDBJ databases">
        <title>Genomic Encyclopedia of Type Strains, Phase IV (KMG-IV): sequencing the most valuable type-strain genomes for metagenomic binning, comparative biology and taxonomic classification.</title>
        <authorList>
            <person name="Goeker M."/>
        </authorList>
    </citation>
    <scope>NUCLEOTIDE SEQUENCE [LARGE SCALE GENOMIC DNA]</scope>
    <source>
        <strain evidence="2 3">DSM 18792</strain>
    </source>
</reference>
<protein>
    <submittedName>
        <fullName evidence="2">Uncharacterized protein</fullName>
    </submittedName>
</protein>
<accession>A0A4R1RR41</accession>
<dbReference type="EMBL" id="SLUP01000001">
    <property type="protein sequence ID" value="TCL68729.1"/>
    <property type="molecule type" value="Genomic_DNA"/>
</dbReference>
<dbReference type="RefSeq" id="WP_132213881.1">
    <property type="nucleotide sequence ID" value="NZ_OX156936.1"/>
</dbReference>
<feature type="coiled-coil region" evidence="1">
    <location>
        <begin position="79"/>
        <end position="113"/>
    </location>
</feature>
<sequence length="219" mass="24125">MTLFTLFLSSILMLSCSNQEPLSQEELASVQTSVSIETSANTAKTSAEEESGYLYGIEVYYSSAEIEVERLGTLKTKLVAELESGNKGVMEQIENIQKEIEKLNRFKESLIAIKKPKGPVGPMPPQPCFVDNKTKNCIPKLTITAKTAIVLGSDLVVSDVAISDQKNQKVKMEFLPIKDSFGQVSFQIKSDFKGEGTMYTTFKTKVVGTITIPTPIIRQ</sequence>